<feature type="transmembrane region" description="Helical" evidence="1">
    <location>
        <begin position="21"/>
        <end position="40"/>
    </location>
</feature>
<keyword evidence="1" id="KW-1133">Transmembrane helix</keyword>
<sequence length="144" mass="16686">MPEFRDIAEGLIRRTKAVGKTIALVAEIVGLFFNFCIYIIEGPNPVQVFGEIVQNLINNRTEPRLVFLMPIYIRTQIRHILNDLQGEWSKEEDPDPETDDNVISELDTMEKRICEPSDDLRLLIIFGRVDNEKARSRYCLFSKS</sequence>
<evidence type="ECO:0000256" key="1">
    <source>
        <dbReference type="SAM" id="Phobius"/>
    </source>
</evidence>
<dbReference type="EMBL" id="CAJOAZ010006937">
    <property type="protein sequence ID" value="CAF4149406.1"/>
    <property type="molecule type" value="Genomic_DNA"/>
</dbReference>
<evidence type="ECO:0000313" key="3">
    <source>
        <dbReference type="Proteomes" id="UP000663844"/>
    </source>
</evidence>
<organism evidence="2 3">
    <name type="scientific">Adineta steineri</name>
    <dbReference type="NCBI Taxonomy" id="433720"/>
    <lineage>
        <taxon>Eukaryota</taxon>
        <taxon>Metazoa</taxon>
        <taxon>Spiralia</taxon>
        <taxon>Gnathifera</taxon>
        <taxon>Rotifera</taxon>
        <taxon>Eurotatoria</taxon>
        <taxon>Bdelloidea</taxon>
        <taxon>Adinetida</taxon>
        <taxon>Adinetidae</taxon>
        <taxon>Adineta</taxon>
    </lineage>
</organism>
<proteinExistence type="predicted"/>
<evidence type="ECO:0000313" key="2">
    <source>
        <dbReference type="EMBL" id="CAF4149406.1"/>
    </source>
</evidence>
<comment type="caution">
    <text evidence="2">The sequence shown here is derived from an EMBL/GenBank/DDBJ whole genome shotgun (WGS) entry which is preliminary data.</text>
</comment>
<keyword evidence="1" id="KW-0472">Membrane</keyword>
<keyword evidence="1" id="KW-0812">Transmembrane</keyword>
<name>A0A819YGP7_9BILA</name>
<reference evidence="2" key="1">
    <citation type="submission" date="2021-02" db="EMBL/GenBank/DDBJ databases">
        <authorList>
            <person name="Nowell W R."/>
        </authorList>
    </citation>
    <scope>NUCLEOTIDE SEQUENCE</scope>
</reference>
<dbReference type="AlphaFoldDB" id="A0A819YGP7"/>
<dbReference type="Proteomes" id="UP000663844">
    <property type="component" value="Unassembled WGS sequence"/>
</dbReference>
<protein>
    <submittedName>
        <fullName evidence="2">Uncharacterized protein</fullName>
    </submittedName>
</protein>
<accession>A0A819YGP7</accession>
<gene>
    <name evidence="2" type="ORF">OXD698_LOCUS37986</name>
</gene>